<keyword evidence="5 9" id="KW-1278">Translocase</keyword>
<dbReference type="NCBIfam" id="TIGR01104">
    <property type="entry name" value="V_PPase"/>
    <property type="match status" value="1"/>
</dbReference>
<evidence type="ECO:0000256" key="1">
    <source>
        <dbReference type="ARBA" id="ARBA00004127"/>
    </source>
</evidence>
<evidence type="ECO:0000256" key="10">
    <source>
        <dbReference type="SAM" id="MobiDB-lite"/>
    </source>
</evidence>
<feature type="transmembrane region" description="Helical" evidence="9">
    <location>
        <begin position="154"/>
        <end position="172"/>
    </location>
</feature>
<comment type="caution">
    <text evidence="9">Lacks conserved residue(s) required for the propagation of feature annotation.</text>
</comment>
<dbReference type="GO" id="GO:0004427">
    <property type="term" value="F:inorganic diphosphate phosphatase activity"/>
    <property type="evidence" value="ECO:0007669"/>
    <property type="project" value="UniProtKB-UniRule"/>
</dbReference>
<evidence type="ECO:0000256" key="4">
    <source>
        <dbReference type="ARBA" id="ARBA00022842"/>
    </source>
</evidence>
<keyword evidence="8 9" id="KW-0472">Membrane</keyword>
<gene>
    <name evidence="9 11" type="primary">hppA</name>
    <name evidence="11" type="ORF">AUJ40_02275</name>
</gene>
<dbReference type="EMBL" id="MNUJ01000047">
    <property type="protein sequence ID" value="OIN89165.1"/>
    <property type="molecule type" value="Genomic_DNA"/>
</dbReference>
<feature type="transmembrane region" description="Helical" evidence="9">
    <location>
        <begin position="125"/>
        <end position="148"/>
    </location>
</feature>
<keyword evidence="2 9" id="KW-0813">Transport</keyword>
<evidence type="ECO:0000256" key="2">
    <source>
        <dbReference type="ARBA" id="ARBA00022448"/>
    </source>
</evidence>
<evidence type="ECO:0000256" key="8">
    <source>
        <dbReference type="ARBA" id="ARBA00023136"/>
    </source>
</evidence>
<keyword evidence="3 9" id="KW-0812">Transmembrane</keyword>
<feature type="site" description="Determinant of potassium independence" evidence="9">
    <location>
        <position position="449"/>
    </location>
</feature>
<dbReference type="AlphaFoldDB" id="A0A1J4RT86"/>
<evidence type="ECO:0000256" key="9">
    <source>
        <dbReference type="HAMAP-Rule" id="MF_01129"/>
    </source>
</evidence>
<keyword evidence="4 9" id="KW-0460">Magnesium</keyword>
<evidence type="ECO:0000256" key="5">
    <source>
        <dbReference type="ARBA" id="ARBA00022967"/>
    </source>
</evidence>
<dbReference type="GO" id="GO:0000287">
    <property type="term" value="F:magnesium ion binding"/>
    <property type="evidence" value="ECO:0007669"/>
    <property type="project" value="UniProtKB-UniRule"/>
</dbReference>
<dbReference type="Pfam" id="PF03030">
    <property type="entry name" value="H_PPase"/>
    <property type="match status" value="1"/>
</dbReference>
<feature type="transmembrane region" description="Helical" evidence="9">
    <location>
        <begin position="281"/>
        <end position="304"/>
    </location>
</feature>
<sequence>MSNLTILSALGAAIIAIIYGIILILAINKKPSGSKKMVDIAKAIADGAKTYLNRQYKTLALVAVIIFTILLYLLGWKIAVGFLSGAALSAIAGYIGMNVSVRANVRTAEAAKSGIASALSVSSKAGLVTGLLVIGLGLLAVVVFYLIFADTTSLIGLGFGASLISIFARLGGGIYTKGADIGADLSGKIEAGVPEDDPRNPAVIADNVGDNVGDCAGMAADLFETYIVALIAAMLIGSYYFGDFQNAVLYPLVIAAAAILCTIIGSWFVRLGKRSGNIMVALYKNLFVSGILSLLALYFITQFLMKNNGHYLPLHLYYTTIIGVVITLLMMMVTQYYTSKSFSPVRTIALGSATSTSTNIINGLAIAMKSTILPAVFIAGGIILAYHFAGVYGIAITVTTMLALAGVIVAIDAFGPVVDNAGGIAKMAELPEEVRKNTDALDAVGNTTKAVTKGYAIASAGLSAIILFSFYIEELAKSGKALHFELSDPYVIAGLLIGGILPYYFGSAALQAVGRAGSAVVAEVRRQFSQIFGLREGRTQPDYKKCVDIVTQSALAEMVVPTLVIVLLPIIVGFVLGPTTLGGMLVGIIIVGIFVAISMTNGGGAWDNAKKYIEESQGHGKGSEAHWAAVIGDTVGDPYKDTAGPAINPMIKVTNIIALLIVPFIANPYSLKIRLIIVACAFVVFLAYVLLRRSYKIPARSCYSVAGGKEYRARKPASPVSPSVSAGQSPDGNQGGPTGGKTRTNG</sequence>
<feature type="transmembrane region" description="Helical" evidence="9">
    <location>
        <begin position="454"/>
        <end position="472"/>
    </location>
</feature>
<feature type="transmembrane region" description="Helical" evidence="9">
    <location>
        <begin position="392"/>
        <end position="418"/>
    </location>
</feature>
<keyword evidence="7 9" id="KW-0406">Ion transport</keyword>
<dbReference type="InterPro" id="IPR004131">
    <property type="entry name" value="PPase-energised_H-pump"/>
</dbReference>
<comment type="cofactor">
    <cofactor evidence="9">
        <name>Mg(2+)</name>
        <dbReference type="ChEBI" id="CHEBI:18420"/>
    </cofactor>
</comment>
<protein>
    <recommendedName>
        <fullName evidence="9">K(+)-insensitive pyrophosphate-energized proton pump</fullName>
        <ecNumber evidence="9">7.1.3.1</ecNumber>
    </recommendedName>
    <alternativeName>
        <fullName evidence="9">Membrane-bound proton-translocating pyrophosphatase</fullName>
    </alternativeName>
    <alternativeName>
        <fullName evidence="9">Pyrophosphate-energized inorganic pyrophosphatase</fullName>
        <shortName evidence="9">H(+)-PPase</shortName>
    </alternativeName>
</protein>
<feature type="transmembrane region" description="Helical" evidence="9">
    <location>
        <begin position="58"/>
        <end position="76"/>
    </location>
</feature>
<dbReference type="GO" id="GO:0012505">
    <property type="term" value="C:endomembrane system"/>
    <property type="evidence" value="ECO:0007669"/>
    <property type="project" value="UniProtKB-SubCell"/>
</dbReference>
<evidence type="ECO:0000256" key="6">
    <source>
        <dbReference type="ARBA" id="ARBA00022989"/>
    </source>
</evidence>
<feature type="transmembrane region" description="Helical" evidence="9">
    <location>
        <begin position="582"/>
        <end position="601"/>
    </location>
</feature>
<dbReference type="NCBIfam" id="NF001960">
    <property type="entry name" value="PRK00733.3-5"/>
    <property type="match status" value="1"/>
</dbReference>
<feature type="transmembrane region" description="Helical" evidence="9">
    <location>
        <begin position="223"/>
        <end position="242"/>
    </location>
</feature>
<comment type="subunit">
    <text evidence="9">Homodimer.</text>
</comment>
<dbReference type="EC" id="7.1.3.1" evidence="9"/>
<comment type="function">
    <text evidence="9">Proton pump that utilizes the energy of pyrophosphate hydrolysis as the driving force for proton movement across the membrane. Generates a proton motive force.</text>
</comment>
<dbReference type="Proteomes" id="UP000182753">
    <property type="component" value="Unassembled WGS sequence"/>
</dbReference>
<reference evidence="11 12" key="1">
    <citation type="journal article" date="2016" name="Environ. Microbiol.">
        <title>Genomic resolution of a cold subsurface aquifer community provides metabolic insights for novel microbes adapted to high CO concentrations.</title>
        <authorList>
            <person name="Probst A.J."/>
            <person name="Castelle C.J."/>
            <person name="Singh A."/>
            <person name="Brown C.T."/>
            <person name="Anantharaman K."/>
            <person name="Sharon I."/>
            <person name="Hug L.A."/>
            <person name="Burstein D."/>
            <person name="Emerson J.B."/>
            <person name="Thomas B.C."/>
            <person name="Banfield J.F."/>
        </authorList>
    </citation>
    <scope>NUCLEOTIDE SEQUENCE [LARGE SCALE GENOMIC DNA]</scope>
    <source>
        <strain evidence="11">CG1_02_42_45</strain>
    </source>
</reference>
<feature type="transmembrane region" description="Helical" evidence="9">
    <location>
        <begin position="492"/>
        <end position="510"/>
    </location>
</feature>
<evidence type="ECO:0000256" key="7">
    <source>
        <dbReference type="ARBA" id="ARBA00023065"/>
    </source>
</evidence>
<feature type="transmembrane region" description="Helical" evidence="9">
    <location>
        <begin position="248"/>
        <end position="269"/>
    </location>
</feature>
<name>A0A1J4RT86_9BACT</name>
<dbReference type="PANTHER" id="PTHR31998">
    <property type="entry name" value="K(+)-INSENSITIVE PYROPHOSPHATE-ENERGIZED PROTON PUMP"/>
    <property type="match status" value="1"/>
</dbReference>
<dbReference type="HAMAP" id="MF_01129">
    <property type="entry name" value="PPase_energized_pump"/>
    <property type="match status" value="1"/>
</dbReference>
<feature type="transmembrane region" description="Helical" evidence="9">
    <location>
        <begin position="359"/>
        <end position="386"/>
    </location>
</feature>
<accession>A0A1J4RT86</accession>
<comment type="subcellular location">
    <subcellularLocation>
        <location evidence="9">Cell membrane</location>
        <topology evidence="9">Multi-pass membrane protein</topology>
    </subcellularLocation>
    <subcellularLocation>
        <location evidence="1">Endomembrane system</location>
        <topology evidence="1">Multi-pass membrane protein</topology>
    </subcellularLocation>
</comment>
<comment type="catalytic activity">
    <reaction evidence="9">
        <text>diphosphate + H2O + H(+)(in) = 2 phosphate + 2 H(+)(out)</text>
        <dbReference type="Rhea" id="RHEA:13973"/>
        <dbReference type="ChEBI" id="CHEBI:15377"/>
        <dbReference type="ChEBI" id="CHEBI:15378"/>
        <dbReference type="ChEBI" id="CHEBI:33019"/>
        <dbReference type="ChEBI" id="CHEBI:43474"/>
        <dbReference type="EC" id="7.1.3.1"/>
    </reaction>
</comment>
<dbReference type="PIRSF" id="PIRSF001265">
    <property type="entry name" value="H+-PPase"/>
    <property type="match status" value="1"/>
</dbReference>
<comment type="caution">
    <text evidence="11">The sequence shown here is derived from an EMBL/GenBank/DDBJ whole genome shotgun (WGS) entry which is preliminary data.</text>
</comment>
<keyword evidence="6 9" id="KW-1133">Transmembrane helix</keyword>
<keyword evidence="9" id="KW-1003">Cell membrane</keyword>
<evidence type="ECO:0000313" key="11">
    <source>
        <dbReference type="EMBL" id="OIN89165.1"/>
    </source>
</evidence>
<dbReference type="NCBIfam" id="NF001951">
    <property type="entry name" value="PRK00733.1-2"/>
    <property type="match status" value="1"/>
</dbReference>
<evidence type="ECO:0000256" key="3">
    <source>
        <dbReference type="ARBA" id="ARBA00022692"/>
    </source>
</evidence>
<feature type="transmembrane region" description="Helical" evidence="9">
    <location>
        <begin position="6"/>
        <end position="27"/>
    </location>
</feature>
<evidence type="ECO:0000313" key="12">
    <source>
        <dbReference type="Proteomes" id="UP000182753"/>
    </source>
</evidence>
<feature type="transmembrane region" description="Helical" evidence="9">
    <location>
        <begin position="673"/>
        <end position="691"/>
    </location>
</feature>
<dbReference type="GO" id="GO:0005886">
    <property type="term" value="C:plasma membrane"/>
    <property type="evidence" value="ECO:0007669"/>
    <property type="project" value="UniProtKB-SubCell"/>
</dbReference>
<feature type="transmembrane region" description="Helical" evidence="9">
    <location>
        <begin position="316"/>
        <end position="338"/>
    </location>
</feature>
<comment type="similarity">
    <text evidence="9">Belongs to the H(+)-translocating pyrophosphatase (TC 3.A.10) family. K(+)-insensitive subfamily.</text>
</comment>
<feature type="transmembrane region" description="Helical" evidence="9">
    <location>
        <begin position="554"/>
        <end position="576"/>
    </location>
</feature>
<feature type="region of interest" description="Disordered" evidence="10">
    <location>
        <begin position="711"/>
        <end position="746"/>
    </location>
</feature>
<proteinExistence type="inferred from homology"/>
<organism evidence="11 12">
    <name type="scientific">Candidatus Berkelbacteria bacterium CG1_02_42_45</name>
    <dbReference type="NCBI Taxonomy" id="1805036"/>
    <lineage>
        <taxon>Bacteria</taxon>
        <taxon>Candidatus Berkelbacteria</taxon>
    </lineage>
</organism>
<dbReference type="GO" id="GO:0009678">
    <property type="term" value="F:diphosphate hydrolysis-driven proton transmembrane transporter activity"/>
    <property type="evidence" value="ECO:0007669"/>
    <property type="project" value="UniProtKB-UniRule"/>
</dbReference>
<feature type="compositionally biased region" description="Low complexity" evidence="10">
    <location>
        <begin position="716"/>
        <end position="726"/>
    </location>
</feature>
<keyword evidence="9" id="KW-0375">Hydrogen ion transport</keyword>